<reference evidence="1" key="1">
    <citation type="submission" date="2020-05" db="EMBL/GenBank/DDBJ databases">
        <title>Large-scale comparative analyses of tick genomes elucidate their genetic diversity and vector capacities.</title>
        <authorList>
            <person name="Jia N."/>
            <person name="Wang J."/>
            <person name="Shi W."/>
            <person name="Du L."/>
            <person name="Sun Y."/>
            <person name="Zhan W."/>
            <person name="Jiang J."/>
            <person name="Wang Q."/>
            <person name="Zhang B."/>
            <person name="Ji P."/>
            <person name="Sakyi L.B."/>
            <person name="Cui X."/>
            <person name="Yuan T."/>
            <person name="Jiang B."/>
            <person name="Yang W."/>
            <person name="Lam T.T.-Y."/>
            <person name="Chang Q."/>
            <person name="Ding S."/>
            <person name="Wang X."/>
            <person name="Zhu J."/>
            <person name="Ruan X."/>
            <person name="Zhao L."/>
            <person name="Wei J."/>
            <person name="Que T."/>
            <person name="Du C."/>
            <person name="Cheng J."/>
            <person name="Dai P."/>
            <person name="Han X."/>
            <person name="Huang E."/>
            <person name="Gao Y."/>
            <person name="Liu J."/>
            <person name="Shao H."/>
            <person name="Ye R."/>
            <person name="Li L."/>
            <person name="Wei W."/>
            <person name="Wang X."/>
            <person name="Wang C."/>
            <person name="Yang T."/>
            <person name="Huo Q."/>
            <person name="Li W."/>
            <person name="Guo W."/>
            <person name="Chen H."/>
            <person name="Zhou L."/>
            <person name="Ni X."/>
            <person name="Tian J."/>
            <person name="Zhou Y."/>
            <person name="Sheng Y."/>
            <person name="Liu T."/>
            <person name="Pan Y."/>
            <person name="Xia L."/>
            <person name="Li J."/>
            <person name="Zhao F."/>
            <person name="Cao W."/>
        </authorList>
    </citation>
    <scope>NUCLEOTIDE SEQUENCE</scope>
    <source>
        <strain evidence="1">Hyas-2018</strain>
    </source>
</reference>
<dbReference type="EMBL" id="CM023483">
    <property type="protein sequence ID" value="KAH6935327.1"/>
    <property type="molecule type" value="Genomic_DNA"/>
</dbReference>
<dbReference type="Proteomes" id="UP000821845">
    <property type="component" value="Chromosome 3"/>
</dbReference>
<comment type="caution">
    <text evidence="1">The sequence shown here is derived from an EMBL/GenBank/DDBJ whole genome shotgun (WGS) entry which is preliminary data.</text>
</comment>
<evidence type="ECO:0000313" key="1">
    <source>
        <dbReference type="EMBL" id="KAH6935327.1"/>
    </source>
</evidence>
<organism evidence="1 2">
    <name type="scientific">Hyalomma asiaticum</name>
    <name type="common">Tick</name>
    <dbReference type="NCBI Taxonomy" id="266040"/>
    <lineage>
        <taxon>Eukaryota</taxon>
        <taxon>Metazoa</taxon>
        <taxon>Ecdysozoa</taxon>
        <taxon>Arthropoda</taxon>
        <taxon>Chelicerata</taxon>
        <taxon>Arachnida</taxon>
        <taxon>Acari</taxon>
        <taxon>Parasitiformes</taxon>
        <taxon>Ixodida</taxon>
        <taxon>Ixodoidea</taxon>
        <taxon>Ixodidae</taxon>
        <taxon>Hyalomminae</taxon>
        <taxon>Hyalomma</taxon>
    </lineage>
</organism>
<proteinExistence type="predicted"/>
<protein>
    <submittedName>
        <fullName evidence="1">Uncharacterized protein</fullName>
    </submittedName>
</protein>
<evidence type="ECO:0000313" key="2">
    <source>
        <dbReference type="Proteomes" id="UP000821845"/>
    </source>
</evidence>
<gene>
    <name evidence="1" type="ORF">HPB50_005079</name>
</gene>
<accession>A0ACB7SJJ8</accession>
<keyword evidence="2" id="KW-1185">Reference proteome</keyword>
<name>A0ACB7SJJ8_HYAAI</name>
<sequence length="452" mass="49263">MGTAGMLHVLNTSFVKRARGRPLGQDASPHSSISPLASLWRQRSRRRCDSDSTPGTSRRYLVICADAGVTRGYNVAAFQDAGTVWPPRVCYTADFAGVTENPGASWPPTAALIITALAAMLLIGAVGLIMMSEDVSANIWPHKKLGFVEHNNLERPTSWTPSSDIQVHTKILARWKITSTRSGVVGASRATLGSSAPRLQPHNHGPRYAGDDAETTVQDTEPMASAAPRAPETTDKSIVEAENEPIRPGCSAAFHTYCVKVRDEYYYQPAVNACVMTATDSTVVCNHSRNRFASLSSCRKNCVDGAVPAEKCFQTAIFSKCTRRDVLYNWWYFNGSHCQSWNFPLGGCPSLTDADGGEAFGSRHECAQYCGAGAHDRYHRHLQRRCMPPVKEPCTAKQLRFPYFAVGVPKAGSGVFRCVKASGAVLAHHRCPTGVNRFQTKENCAQMCMQGA</sequence>